<dbReference type="Gene3D" id="3.10.310.20">
    <property type="entry name" value="DHHA2 domain"/>
    <property type="match status" value="1"/>
</dbReference>
<dbReference type="PANTHER" id="PTHR12112">
    <property type="entry name" value="BNIP - RELATED"/>
    <property type="match status" value="1"/>
</dbReference>
<reference evidence="7" key="1">
    <citation type="submission" date="2021-07" db="EMBL/GenBank/DDBJ databases">
        <authorList>
            <person name="Durling M."/>
        </authorList>
    </citation>
    <scope>NUCLEOTIDE SEQUENCE</scope>
</reference>
<evidence type="ECO:0000256" key="3">
    <source>
        <dbReference type="ARBA" id="ARBA00022801"/>
    </source>
</evidence>
<accession>A0A9N9LBX9</accession>
<keyword evidence="4" id="KW-0464">Manganese</keyword>
<organism evidence="7 8">
    <name type="scientific">Hymenoscyphus fraxineus</name>
    <dbReference type="NCBI Taxonomy" id="746836"/>
    <lineage>
        <taxon>Eukaryota</taxon>
        <taxon>Fungi</taxon>
        <taxon>Dikarya</taxon>
        <taxon>Ascomycota</taxon>
        <taxon>Pezizomycotina</taxon>
        <taxon>Leotiomycetes</taxon>
        <taxon>Helotiales</taxon>
        <taxon>Helotiaceae</taxon>
        <taxon>Hymenoscyphus</taxon>
    </lineage>
</organism>
<evidence type="ECO:0000313" key="7">
    <source>
        <dbReference type="EMBL" id="CAG8961678.1"/>
    </source>
</evidence>
<evidence type="ECO:0000256" key="5">
    <source>
        <dbReference type="SAM" id="MobiDB-lite"/>
    </source>
</evidence>
<dbReference type="InterPro" id="IPR038763">
    <property type="entry name" value="DHH_sf"/>
</dbReference>
<dbReference type="Pfam" id="PF02833">
    <property type="entry name" value="DHHA2"/>
    <property type="match status" value="1"/>
</dbReference>
<dbReference type="GO" id="GO:0046872">
    <property type="term" value="F:metal ion binding"/>
    <property type="evidence" value="ECO:0007669"/>
    <property type="project" value="UniProtKB-KW"/>
</dbReference>
<keyword evidence="3" id="KW-0378">Hydrolase</keyword>
<feature type="compositionally biased region" description="Low complexity" evidence="5">
    <location>
        <begin position="115"/>
        <end position="125"/>
    </location>
</feature>
<dbReference type="GO" id="GO:0005737">
    <property type="term" value="C:cytoplasm"/>
    <property type="evidence" value="ECO:0007669"/>
    <property type="project" value="InterPro"/>
</dbReference>
<dbReference type="InterPro" id="IPR038222">
    <property type="entry name" value="DHHA2_dom_sf"/>
</dbReference>
<dbReference type="AlphaFoldDB" id="A0A9N9LBX9"/>
<dbReference type="SUPFAM" id="SSF64182">
    <property type="entry name" value="DHH phosphoesterases"/>
    <property type="match status" value="1"/>
</dbReference>
<proteinExistence type="predicted"/>
<gene>
    <name evidence="7" type="ORF">HYFRA_00006216</name>
</gene>
<dbReference type="OrthoDB" id="374045at2759"/>
<dbReference type="SMART" id="SM01131">
    <property type="entry name" value="DHHA2"/>
    <property type="match status" value="1"/>
</dbReference>
<evidence type="ECO:0000256" key="2">
    <source>
        <dbReference type="ARBA" id="ARBA00022723"/>
    </source>
</evidence>
<dbReference type="InterPro" id="IPR004097">
    <property type="entry name" value="DHHA2"/>
</dbReference>
<keyword evidence="8" id="KW-1185">Reference proteome</keyword>
<evidence type="ECO:0000313" key="8">
    <source>
        <dbReference type="Proteomes" id="UP000696280"/>
    </source>
</evidence>
<evidence type="ECO:0000256" key="1">
    <source>
        <dbReference type="ARBA" id="ARBA00001936"/>
    </source>
</evidence>
<dbReference type="Pfam" id="PF01368">
    <property type="entry name" value="DHH"/>
    <property type="match status" value="1"/>
</dbReference>
<sequence>MSLPRTSLNTFLKTARSHLQNHKNPSSIPLTFVIGNESADLDSLCSAILLAYLKTYTSNGNGQGNRKGFYIPLSNLKRADLRLRPELKPVLSRANLEVGDLITLCDLPFSLPADQDQAQTQAQDQNQDEEKRKGVEKDTRWFLVDHNLLTGPLSHFNTSIIGVIDHHLDEGQHTGLALSPEGEGRLIKTVGSCASLVIQTFRESWPPSNDTSCVEWDREVAALAMGPVVGDTANLGDRGKTTGVDCEAVGGAYWEEIEGAKGDLEGLGVGEILRKDYKSWREGGMNLGISAAVKDLSFLVEKGGGREGFLVKVEGFSKERGLDLFVVMTMFQGEGGFRRELLLYARNARSVKVAERFERGARERLGLRGWKEGMLDGDGEEGWRRCWIQEKTENSRKQVAPLLREAML</sequence>
<feature type="domain" description="DHHA2" evidence="6">
    <location>
        <begin position="254"/>
        <end position="407"/>
    </location>
</feature>
<protein>
    <recommendedName>
        <fullName evidence="6">DHHA2 domain-containing protein</fullName>
    </recommendedName>
</protein>
<evidence type="ECO:0000256" key="4">
    <source>
        <dbReference type="ARBA" id="ARBA00023211"/>
    </source>
</evidence>
<feature type="region of interest" description="Disordered" evidence="5">
    <location>
        <begin position="115"/>
        <end position="135"/>
    </location>
</feature>
<keyword evidence="2" id="KW-0479">Metal-binding</keyword>
<dbReference type="GO" id="GO:0004309">
    <property type="term" value="F:exopolyphosphatase activity"/>
    <property type="evidence" value="ECO:0007669"/>
    <property type="project" value="TreeGrafter"/>
</dbReference>
<dbReference type="Proteomes" id="UP000696280">
    <property type="component" value="Unassembled WGS sequence"/>
</dbReference>
<comment type="cofactor">
    <cofactor evidence="1">
        <name>Mn(2+)</name>
        <dbReference type="ChEBI" id="CHEBI:29035"/>
    </cofactor>
</comment>
<name>A0A9N9LBX9_9HELO</name>
<evidence type="ECO:0000259" key="6">
    <source>
        <dbReference type="SMART" id="SM01131"/>
    </source>
</evidence>
<dbReference type="Gene3D" id="3.90.1640.10">
    <property type="entry name" value="inorganic pyrophosphatase (n-terminal core)"/>
    <property type="match status" value="1"/>
</dbReference>
<comment type="caution">
    <text evidence="7">The sequence shown here is derived from an EMBL/GenBank/DDBJ whole genome shotgun (WGS) entry which is preliminary data.</text>
</comment>
<dbReference type="EMBL" id="CAJVRL010000115">
    <property type="protein sequence ID" value="CAG8961678.1"/>
    <property type="molecule type" value="Genomic_DNA"/>
</dbReference>
<dbReference type="InterPro" id="IPR001667">
    <property type="entry name" value="DDH_dom"/>
</dbReference>
<dbReference type="PANTHER" id="PTHR12112:SF39">
    <property type="entry name" value="EG:152A3.5 PROTEIN (FBGN0003116_PN PROTEIN)"/>
    <property type="match status" value="1"/>
</dbReference>